<proteinExistence type="predicted"/>
<accession>A0A4V7I9R3</accession>
<reference evidence="1 2" key="1">
    <citation type="journal article" date="2014" name="Genome Announc.">
        <title>Complete Closed Genome Sequences of Three Bibersteinia trehalosi Nasopharyngeal Isolates from Cattle with Shipping Fever.</title>
        <authorList>
            <person name="Harhay G.P."/>
            <person name="McVey D.S."/>
            <person name="Koren S."/>
            <person name="Phillippy A.M."/>
            <person name="Bono J."/>
            <person name="Harhay D.M."/>
            <person name="Clawson M.L."/>
            <person name="Heaton M.P."/>
            <person name="Chitko-McKown C.G."/>
            <person name="Korlach J."/>
            <person name="Smith T.P."/>
        </authorList>
    </citation>
    <scope>NUCLEOTIDE SEQUENCE [LARGE SCALE GENOMIC DNA]</scope>
    <source>
        <strain evidence="1 2">USDA-ARS-USMARC-188</strain>
    </source>
</reference>
<dbReference type="AlphaFoldDB" id="A0A4V7I9R3"/>
<gene>
    <name evidence="1" type="ORF">F542_10670</name>
</gene>
<name>A0A4V7I9R3_BIBTR</name>
<sequence>MLKKIDKKLRKGYQKWLILSNFLGSLRYEKNLNNSLIT</sequence>
<organism evidence="1 2">
    <name type="scientific">Bibersteinia trehalosi USDA-ARS-USMARC-188</name>
    <dbReference type="NCBI Taxonomy" id="1263829"/>
    <lineage>
        <taxon>Bacteria</taxon>
        <taxon>Pseudomonadati</taxon>
        <taxon>Pseudomonadota</taxon>
        <taxon>Gammaproteobacteria</taxon>
        <taxon>Pasteurellales</taxon>
        <taxon>Pasteurellaceae</taxon>
        <taxon>Bibersteinia</taxon>
    </lineage>
</organism>
<dbReference type="Proteomes" id="UP000019091">
    <property type="component" value="Chromosome"/>
</dbReference>
<dbReference type="EMBL" id="CP006954">
    <property type="protein sequence ID" value="AHG81785.1"/>
    <property type="molecule type" value="Genomic_DNA"/>
</dbReference>
<evidence type="ECO:0000313" key="2">
    <source>
        <dbReference type="Proteomes" id="UP000019091"/>
    </source>
</evidence>
<dbReference type="KEGG" id="btre:F542_10670"/>
<protein>
    <submittedName>
        <fullName evidence="1">Uncharacterized protein</fullName>
    </submittedName>
</protein>
<evidence type="ECO:0000313" key="1">
    <source>
        <dbReference type="EMBL" id="AHG81785.1"/>
    </source>
</evidence>